<dbReference type="KEGG" id="hcv:FTV88_2780"/>
<proteinExistence type="predicted"/>
<keyword evidence="2" id="KW-1185">Reference proteome</keyword>
<protein>
    <submittedName>
        <fullName evidence="1">Uncharacterized protein</fullName>
    </submittedName>
</protein>
<name>A0A5Q2N4Q6_9FIRM</name>
<dbReference type="RefSeq" id="WP_153725953.1">
    <property type="nucleotide sequence ID" value="NZ_CP045875.1"/>
</dbReference>
<dbReference type="EMBL" id="CP045875">
    <property type="protein sequence ID" value="QGG48869.1"/>
    <property type="molecule type" value="Genomic_DNA"/>
</dbReference>
<evidence type="ECO:0000313" key="1">
    <source>
        <dbReference type="EMBL" id="QGG48869.1"/>
    </source>
</evidence>
<dbReference type="Proteomes" id="UP000366051">
    <property type="component" value="Chromosome"/>
</dbReference>
<accession>A0A5Q2N4Q6</accession>
<gene>
    <name evidence="1" type="ORF">FTV88_2780</name>
</gene>
<sequence length="84" mass="9643">MSQPLQIALDTQSAEFYRDLYKKKGPKPVRQKLFKHLGVYLNPKEIRILLGLDENPLLPAKEARQVAKTSVGLKLPNWYINPIT</sequence>
<organism evidence="1 2">
    <name type="scientific">Heliorestis convoluta</name>
    <dbReference type="NCBI Taxonomy" id="356322"/>
    <lineage>
        <taxon>Bacteria</taxon>
        <taxon>Bacillati</taxon>
        <taxon>Bacillota</taxon>
        <taxon>Clostridia</taxon>
        <taxon>Eubacteriales</taxon>
        <taxon>Heliobacteriaceae</taxon>
        <taxon>Heliorestis</taxon>
    </lineage>
</organism>
<dbReference type="AlphaFoldDB" id="A0A5Q2N4Q6"/>
<evidence type="ECO:0000313" key="2">
    <source>
        <dbReference type="Proteomes" id="UP000366051"/>
    </source>
</evidence>
<reference evidence="2" key="1">
    <citation type="submission" date="2019-11" db="EMBL/GenBank/DDBJ databases">
        <title>Genome sequence of Heliorestis convoluta strain HH, an alkaliphilic and minimalistic phototrophic bacterium from a soda lake in Egypt.</title>
        <authorList>
            <person name="Dewey E.D."/>
            <person name="Stokes L.M."/>
            <person name="Burchell B.M."/>
            <person name="Shaffer K.N."/>
            <person name="Huntington A.M."/>
            <person name="Baker J.M."/>
            <person name="Nadendla S."/>
            <person name="Giglio M.G."/>
            <person name="Touchman J.W."/>
            <person name="Blankenship R.E."/>
            <person name="Madigan M.T."/>
            <person name="Sattley W.M."/>
        </authorList>
    </citation>
    <scope>NUCLEOTIDE SEQUENCE [LARGE SCALE GENOMIC DNA]</scope>
    <source>
        <strain evidence="2">HH</strain>
    </source>
</reference>